<protein>
    <recommendedName>
        <fullName evidence="1">ABC1 atypical kinase-like domain-containing protein</fullName>
    </recommendedName>
</protein>
<dbReference type="EMBL" id="JBBJCI010000086">
    <property type="protein sequence ID" value="KAK7248751.1"/>
    <property type="molecule type" value="Genomic_DNA"/>
</dbReference>
<evidence type="ECO:0000259" key="1">
    <source>
        <dbReference type="Pfam" id="PF03109"/>
    </source>
</evidence>
<sequence>MALRRAAAGVAGFGALGCGAFYASDPTTAQRTFVLYSEMAPVIIAYRVLEQKQKLRRDWNGHENPALEDAEWAALHEQHAAPTVACMRRMLGSYVKLGQFLALRPDIVPDVWTKELRTLENAVPPQATALVRDTICRSYNVESVHEIFKTFDDTPLGSASIGQVHRATLLDGREVAVKVQYGAGNERIMRDDIRNGKRAATLLAPEQVAILDEIEAQFATEFDYRAEAKHLAEVRANLKRAGFVRDSHVRRGAVDVPRPVAELCTKDVLVMSYMRGENLVDGIQRLGDRAAAREGVPFEALKKRMVDKFEREGYPEPYAGPSALALDAFRVADRCRCALVNCGVFLRRAAARVRGAELPAYAAPLLGDFNPARVMSTLCAVHGHELLVDGLFNGDPHAGNFLLLENGAIGCIDYGQVKRLSDAERHWLCRCYVALATEDVAKLRSLAAEIGMRSRYNTDLCRVKMLTFSLDRDGKDVTDGLNFQQFMDKMYALDPWDEVVPMIVMPSRLCVFIRGIGLMMNHPISCTKEFLPIAKKVLEDEGVDY</sequence>
<comment type="caution">
    <text evidence="2">The sequence shown here is derived from an EMBL/GenBank/DDBJ whole genome shotgun (WGS) entry which is preliminary data.</text>
</comment>
<dbReference type="InterPro" id="IPR051130">
    <property type="entry name" value="Mito_struct-func_regulator"/>
</dbReference>
<name>A0ABR1G607_AURAN</name>
<dbReference type="InterPro" id="IPR004147">
    <property type="entry name" value="ABC1_dom"/>
</dbReference>
<dbReference type="SUPFAM" id="SSF56112">
    <property type="entry name" value="Protein kinase-like (PK-like)"/>
    <property type="match status" value="1"/>
</dbReference>
<gene>
    <name evidence="2" type="ORF">SO694_00041015</name>
</gene>
<keyword evidence="3" id="KW-1185">Reference proteome</keyword>
<feature type="domain" description="ABC1 atypical kinase-like" evidence="1">
    <location>
        <begin position="368"/>
        <end position="444"/>
    </location>
</feature>
<dbReference type="Pfam" id="PF03109">
    <property type="entry name" value="ABC1"/>
    <property type="match status" value="2"/>
</dbReference>
<dbReference type="PANTHER" id="PTHR43173">
    <property type="entry name" value="ABC1 FAMILY PROTEIN"/>
    <property type="match status" value="1"/>
</dbReference>
<dbReference type="PROSITE" id="PS51257">
    <property type="entry name" value="PROKAR_LIPOPROTEIN"/>
    <property type="match status" value="1"/>
</dbReference>
<dbReference type="PANTHER" id="PTHR43173:SF34">
    <property type="entry name" value="ABC1 ATYPICAL KINASE-LIKE DOMAIN-CONTAINING PROTEIN"/>
    <property type="match status" value="1"/>
</dbReference>
<organism evidence="2 3">
    <name type="scientific">Aureococcus anophagefferens</name>
    <name type="common">Harmful bloom alga</name>
    <dbReference type="NCBI Taxonomy" id="44056"/>
    <lineage>
        <taxon>Eukaryota</taxon>
        <taxon>Sar</taxon>
        <taxon>Stramenopiles</taxon>
        <taxon>Ochrophyta</taxon>
        <taxon>Pelagophyceae</taxon>
        <taxon>Pelagomonadales</taxon>
        <taxon>Pelagomonadaceae</taxon>
        <taxon>Aureococcus</taxon>
    </lineage>
</organism>
<dbReference type="Proteomes" id="UP001363151">
    <property type="component" value="Unassembled WGS sequence"/>
</dbReference>
<dbReference type="CDD" id="cd05121">
    <property type="entry name" value="ABC1_ADCK3-like"/>
    <property type="match status" value="1"/>
</dbReference>
<evidence type="ECO:0000313" key="2">
    <source>
        <dbReference type="EMBL" id="KAK7248751.1"/>
    </source>
</evidence>
<proteinExistence type="predicted"/>
<reference evidence="2 3" key="1">
    <citation type="submission" date="2024-03" db="EMBL/GenBank/DDBJ databases">
        <title>Aureococcus anophagefferens CCMP1851 and Kratosvirus quantuckense: Draft genome of a second virus-susceptible host strain in the model system.</title>
        <authorList>
            <person name="Chase E."/>
            <person name="Truchon A.R."/>
            <person name="Schepens W."/>
            <person name="Wilhelm S.W."/>
        </authorList>
    </citation>
    <scope>NUCLEOTIDE SEQUENCE [LARGE SCALE GENOMIC DNA]</scope>
    <source>
        <strain evidence="2 3">CCMP1851</strain>
    </source>
</reference>
<evidence type="ECO:0000313" key="3">
    <source>
        <dbReference type="Proteomes" id="UP001363151"/>
    </source>
</evidence>
<dbReference type="InterPro" id="IPR011009">
    <property type="entry name" value="Kinase-like_dom_sf"/>
</dbReference>
<feature type="domain" description="ABC1 atypical kinase-like" evidence="1">
    <location>
        <begin position="119"/>
        <end position="281"/>
    </location>
</feature>
<accession>A0ABR1G607</accession>